<evidence type="ECO:0000256" key="5">
    <source>
        <dbReference type="ARBA" id="ARBA00023136"/>
    </source>
</evidence>
<sequence length="181" mass="19476">MKRTLFGESKPQGGFTLIELLVVIAIIGILASVVVASLSSARAKARDAELVQSLEQVRTALEMYFVDYGQYPVTGNWRSGTTACHGTYGAGNSYSGATGYIPNLAPTYISVLPEVENVAVNRCFLYLSTGTDYKLLAWNAIENANASHTMFDLGWGGTYPNCVTVRANTYSVFSSSASGCW</sequence>
<keyword evidence="2" id="KW-0488">Methylation</keyword>
<dbReference type="GO" id="GO:0015627">
    <property type="term" value="C:type II protein secretion system complex"/>
    <property type="evidence" value="ECO:0007669"/>
    <property type="project" value="InterPro"/>
</dbReference>
<dbReference type="NCBIfam" id="TIGR02532">
    <property type="entry name" value="IV_pilin_GFxxxE"/>
    <property type="match status" value="1"/>
</dbReference>
<evidence type="ECO:0000313" key="8">
    <source>
        <dbReference type="Proteomes" id="UP000176322"/>
    </source>
</evidence>
<dbReference type="PROSITE" id="PS00409">
    <property type="entry name" value="PROKAR_NTER_METHYL"/>
    <property type="match status" value="1"/>
</dbReference>
<dbReference type="InterPro" id="IPR045584">
    <property type="entry name" value="Pilin-like"/>
</dbReference>
<dbReference type="GO" id="GO:0016020">
    <property type="term" value="C:membrane"/>
    <property type="evidence" value="ECO:0007669"/>
    <property type="project" value="UniProtKB-SubCell"/>
</dbReference>
<comment type="caution">
    <text evidence="7">The sequence shown here is derived from an EMBL/GenBank/DDBJ whole genome shotgun (WGS) entry which is preliminary data.</text>
</comment>
<dbReference type="GO" id="GO:0015628">
    <property type="term" value="P:protein secretion by the type II secretion system"/>
    <property type="evidence" value="ECO:0007669"/>
    <property type="project" value="InterPro"/>
</dbReference>
<dbReference type="AlphaFoldDB" id="A0A1F6BX68"/>
<evidence type="ECO:0000256" key="2">
    <source>
        <dbReference type="ARBA" id="ARBA00022481"/>
    </source>
</evidence>
<organism evidence="7 8">
    <name type="scientific">Candidatus Kaiserbacteria bacterium RIFCSPHIGHO2_01_FULL_46_22</name>
    <dbReference type="NCBI Taxonomy" id="1798475"/>
    <lineage>
        <taxon>Bacteria</taxon>
        <taxon>Candidatus Kaiseribacteriota</taxon>
    </lineage>
</organism>
<dbReference type="Pfam" id="PF07963">
    <property type="entry name" value="N_methyl"/>
    <property type="match status" value="1"/>
</dbReference>
<keyword evidence="4 6" id="KW-1133">Transmembrane helix</keyword>
<gene>
    <name evidence="7" type="ORF">A2837_02540</name>
</gene>
<feature type="transmembrane region" description="Helical" evidence="6">
    <location>
        <begin position="20"/>
        <end position="38"/>
    </location>
</feature>
<keyword evidence="5 6" id="KW-0472">Membrane</keyword>
<dbReference type="STRING" id="1798475.A2837_02540"/>
<evidence type="ECO:0000256" key="6">
    <source>
        <dbReference type="SAM" id="Phobius"/>
    </source>
</evidence>
<dbReference type="InterPro" id="IPR012902">
    <property type="entry name" value="N_methyl_site"/>
</dbReference>
<evidence type="ECO:0000256" key="4">
    <source>
        <dbReference type="ARBA" id="ARBA00022989"/>
    </source>
</evidence>
<evidence type="ECO:0000313" key="7">
    <source>
        <dbReference type="EMBL" id="OGG41372.1"/>
    </source>
</evidence>
<comment type="subcellular location">
    <subcellularLocation>
        <location evidence="1">Membrane</location>
        <topology evidence="1">Single-pass membrane protein</topology>
    </subcellularLocation>
</comment>
<name>A0A1F6BX68_9BACT</name>
<evidence type="ECO:0008006" key="9">
    <source>
        <dbReference type="Google" id="ProtNLM"/>
    </source>
</evidence>
<dbReference type="Gene3D" id="3.30.700.10">
    <property type="entry name" value="Glycoprotein, Type 4 Pilin"/>
    <property type="match status" value="1"/>
</dbReference>
<protein>
    <recommendedName>
        <fullName evidence="9">Type II secretion system protein GspG C-terminal domain-containing protein</fullName>
    </recommendedName>
</protein>
<dbReference type="SUPFAM" id="SSF54523">
    <property type="entry name" value="Pili subunits"/>
    <property type="match status" value="1"/>
</dbReference>
<dbReference type="PRINTS" id="PR00813">
    <property type="entry name" value="BCTERIALGSPG"/>
</dbReference>
<evidence type="ECO:0000256" key="1">
    <source>
        <dbReference type="ARBA" id="ARBA00004167"/>
    </source>
</evidence>
<dbReference type="PANTHER" id="PTHR30093">
    <property type="entry name" value="GENERAL SECRETION PATHWAY PROTEIN G"/>
    <property type="match status" value="1"/>
</dbReference>
<evidence type="ECO:0000256" key="3">
    <source>
        <dbReference type="ARBA" id="ARBA00022692"/>
    </source>
</evidence>
<dbReference type="PANTHER" id="PTHR30093:SF44">
    <property type="entry name" value="TYPE II SECRETION SYSTEM CORE PROTEIN G"/>
    <property type="match status" value="1"/>
</dbReference>
<dbReference type="InterPro" id="IPR000983">
    <property type="entry name" value="Bac_GSPG_pilin"/>
</dbReference>
<dbReference type="EMBL" id="MFKO01000008">
    <property type="protein sequence ID" value="OGG41372.1"/>
    <property type="molecule type" value="Genomic_DNA"/>
</dbReference>
<keyword evidence="3 6" id="KW-0812">Transmembrane</keyword>
<reference evidence="7 8" key="1">
    <citation type="journal article" date="2016" name="Nat. Commun.">
        <title>Thousands of microbial genomes shed light on interconnected biogeochemical processes in an aquifer system.</title>
        <authorList>
            <person name="Anantharaman K."/>
            <person name="Brown C.T."/>
            <person name="Hug L.A."/>
            <person name="Sharon I."/>
            <person name="Castelle C.J."/>
            <person name="Probst A.J."/>
            <person name="Thomas B.C."/>
            <person name="Singh A."/>
            <person name="Wilkins M.J."/>
            <person name="Karaoz U."/>
            <person name="Brodie E.L."/>
            <person name="Williams K.H."/>
            <person name="Hubbard S.S."/>
            <person name="Banfield J.F."/>
        </authorList>
    </citation>
    <scope>NUCLEOTIDE SEQUENCE [LARGE SCALE GENOMIC DNA]</scope>
</reference>
<proteinExistence type="predicted"/>
<dbReference type="Proteomes" id="UP000176322">
    <property type="component" value="Unassembled WGS sequence"/>
</dbReference>
<accession>A0A1F6BX68</accession>